<evidence type="ECO:0000313" key="3">
    <source>
        <dbReference type="Proteomes" id="UP001138997"/>
    </source>
</evidence>
<dbReference type="SUPFAM" id="SSF53474">
    <property type="entry name" value="alpha/beta-Hydrolases"/>
    <property type="match status" value="1"/>
</dbReference>
<evidence type="ECO:0000259" key="1">
    <source>
        <dbReference type="Pfam" id="PF12697"/>
    </source>
</evidence>
<keyword evidence="2" id="KW-0378">Hydrolase</keyword>
<dbReference type="InterPro" id="IPR029058">
    <property type="entry name" value="AB_hydrolase_fold"/>
</dbReference>
<dbReference type="GO" id="GO:0016787">
    <property type="term" value="F:hydrolase activity"/>
    <property type="evidence" value="ECO:0007669"/>
    <property type="project" value="UniProtKB-KW"/>
</dbReference>
<protein>
    <submittedName>
        <fullName evidence="2">Alpha/beta hydrolase</fullName>
    </submittedName>
</protein>
<sequence>MYEMPVASRAPQTTVSADGTVIAFDVHDSNGSDGPLVLIVGGATQRRLDSSSLAEALAAAGCVGVVYDRRGRGDSTDTAPYAVQREVEDIQAVIQAVRPGGPAFLAGFSSGAALALQATAASAQVSGVIPFEPPYRLPDGPPLPEGYTTTLEKFNAAGDRDGAYEFFMLKAVGLPEDMVEGMKATPMWAHFTAVAPTLAYDGHCLGGDDHSLPTDLAQQLTVPLLGLASTGSPAYLQEPARHLAALAPHGTFELLDGEFHTAPDSVIAARVAAFTQAVNG</sequence>
<dbReference type="Proteomes" id="UP001138997">
    <property type="component" value="Unassembled WGS sequence"/>
</dbReference>
<reference evidence="2" key="1">
    <citation type="submission" date="2021-11" db="EMBL/GenBank/DDBJ databases">
        <title>Streptomyces corallinus and Kineosporia corallina sp. nov., two new coral-derived marine actinobacteria.</title>
        <authorList>
            <person name="Buangrab K."/>
            <person name="Sutthacheep M."/>
            <person name="Yeemin T."/>
            <person name="Harunari E."/>
            <person name="Igarashi Y."/>
            <person name="Sripreechasak P."/>
            <person name="Kanchanasin P."/>
            <person name="Tanasupawat S."/>
            <person name="Phongsopitanun W."/>
        </authorList>
    </citation>
    <scope>NUCLEOTIDE SEQUENCE</scope>
    <source>
        <strain evidence="2">JCM 31032</strain>
    </source>
</reference>
<dbReference type="EMBL" id="JAJOMB010000020">
    <property type="protein sequence ID" value="MCD5315236.1"/>
    <property type="molecule type" value="Genomic_DNA"/>
</dbReference>
<keyword evidence="3" id="KW-1185">Reference proteome</keyword>
<dbReference type="InterPro" id="IPR000073">
    <property type="entry name" value="AB_hydrolase_1"/>
</dbReference>
<dbReference type="Pfam" id="PF12697">
    <property type="entry name" value="Abhydrolase_6"/>
    <property type="match status" value="1"/>
</dbReference>
<gene>
    <name evidence="2" type="ORF">LR394_30475</name>
</gene>
<dbReference type="RefSeq" id="WP_231448036.1">
    <property type="nucleotide sequence ID" value="NZ_JAJOMB010000020.1"/>
</dbReference>
<feature type="domain" description="AB hydrolase-1" evidence="1">
    <location>
        <begin position="50"/>
        <end position="255"/>
    </location>
</feature>
<name>A0A9X1SWX5_9ACTN</name>
<organism evidence="2 3">
    <name type="scientific">Kineosporia babensis</name>
    <dbReference type="NCBI Taxonomy" id="499548"/>
    <lineage>
        <taxon>Bacteria</taxon>
        <taxon>Bacillati</taxon>
        <taxon>Actinomycetota</taxon>
        <taxon>Actinomycetes</taxon>
        <taxon>Kineosporiales</taxon>
        <taxon>Kineosporiaceae</taxon>
        <taxon>Kineosporia</taxon>
    </lineage>
</organism>
<dbReference type="Gene3D" id="3.40.50.1820">
    <property type="entry name" value="alpha/beta hydrolase"/>
    <property type="match status" value="1"/>
</dbReference>
<evidence type="ECO:0000313" key="2">
    <source>
        <dbReference type="EMBL" id="MCD5315236.1"/>
    </source>
</evidence>
<dbReference type="AlphaFoldDB" id="A0A9X1SWX5"/>
<accession>A0A9X1SWX5</accession>
<comment type="caution">
    <text evidence="2">The sequence shown here is derived from an EMBL/GenBank/DDBJ whole genome shotgun (WGS) entry which is preliminary data.</text>
</comment>
<proteinExistence type="predicted"/>